<keyword evidence="1" id="KW-0812">Transmembrane</keyword>
<dbReference type="Proteomes" id="UP000270924">
    <property type="component" value="Unassembled WGS sequence"/>
</dbReference>
<organism evidence="2 3">
    <name type="scientific">Wuchereria bancrofti</name>
    <dbReference type="NCBI Taxonomy" id="6293"/>
    <lineage>
        <taxon>Eukaryota</taxon>
        <taxon>Metazoa</taxon>
        <taxon>Ecdysozoa</taxon>
        <taxon>Nematoda</taxon>
        <taxon>Chromadorea</taxon>
        <taxon>Rhabditida</taxon>
        <taxon>Spirurina</taxon>
        <taxon>Spiruromorpha</taxon>
        <taxon>Filarioidea</taxon>
        <taxon>Onchocercidae</taxon>
        <taxon>Wuchereria</taxon>
    </lineage>
</organism>
<accession>A0A3P7DWK7</accession>
<gene>
    <name evidence="2" type="ORF">WBA_LOCUS7877</name>
</gene>
<keyword evidence="3" id="KW-1185">Reference proteome</keyword>
<name>A0A3P7DWK7_WUCBA</name>
<feature type="transmembrane region" description="Helical" evidence="1">
    <location>
        <begin position="12"/>
        <end position="38"/>
    </location>
</feature>
<evidence type="ECO:0000313" key="3">
    <source>
        <dbReference type="Proteomes" id="UP000270924"/>
    </source>
</evidence>
<keyword evidence="1" id="KW-1133">Transmembrane helix</keyword>
<dbReference type="EMBL" id="UYWW01005996">
    <property type="protein sequence ID" value="VDM14491.1"/>
    <property type="molecule type" value="Genomic_DNA"/>
</dbReference>
<reference evidence="2 3" key="1">
    <citation type="submission" date="2018-11" db="EMBL/GenBank/DDBJ databases">
        <authorList>
            <consortium name="Pathogen Informatics"/>
        </authorList>
    </citation>
    <scope>NUCLEOTIDE SEQUENCE [LARGE SCALE GENOMIC DNA]</scope>
</reference>
<dbReference type="AlphaFoldDB" id="A0A3P7DWK7"/>
<feature type="non-terminal residue" evidence="2">
    <location>
        <position position="93"/>
    </location>
</feature>
<protein>
    <submittedName>
        <fullName evidence="2">Uncharacterized protein</fullName>
    </submittedName>
</protein>
<evidence type="ECO:0000256" key="1">
    <source>
        <dbReference type="SAM" id="Phobius"/>
    </source>
</evidence>
<proteinExistence type="predicted"/>
<dbReference type="InParanoid" id="A0A3P7DWK7"/>
<sequence length="93" mass="10797">MYYTSPYAISGWPWWWLLLLLLLLLLLILLTCCLLWCLQGRYRTRKERRRVIASNGQTVPLLSADVEKAGIEQNMQALSSRVDDIRSSLDQKA</sequence>
<evidence type="ECO:0000313" key="2">
    <source>
        <dbReference type="EMBL" id="VDM14491.1"/>
    </source>
</evidence>
<keyword evidence="1" id="KW-0472">Membrane</keyword>